<evidence type="ECO:0000256" key="1">
    <source>
        <dbReference type="ARBA" id="ARBA00005525"/>
    </source>
</evidence>
<sequence>MATPAVTKISNGSDERTGRTLAILGCGKAHLASFIQILDLKAHMGICTGNMGTAILLGVLSAQTSQSQADAAHLLPARFIACVRRTESADRIKLTLSSHAPGSTVRVYTNNNVDAVGEADIVLLACQPHLYKSVFEEAGMVDALKGKLIISVLAGVTSDEIESHLHQAAFANPKPGEDDALAAHSDLFPVVRVMPNIASAVQASSTAVLETRRPQQARSLAEHFEATAHAIFSCVGTVFATRPETFAICTTLNGSTPAFFAMVIDGLVDGAVALGLPHTEATQMAAATMRGTAELVISGKRTQDLRYEVACPGGSTVQGSRVLEEASTRAVWMDAMRVATSEQNGLGEGLKVQRNRG</sequence>
<accession>A0A0P7B6E7</accession>
<dbReference type="InterPro" id="IPR000304">
    <property type="entry name" value="Pyrroline-COOH_reductase"/>
</dbReference>
<dbReference type="PANTHER" id="PTHR11645">
    <property type="entry name" value="PYRROLINE-5-CARBOXYLATE REDUCTASE"/>
    <property type="match status" value="1"/>
</dbReference>
<comment type="caution">
    <text evidence="6">The sequence shown here is derived from an EMBL/GenBank/DDBJ whole genome shotgun (WGS) entry which is preliminary data.</text>
</comment>
<dbReference type="FunFam" id="1.10.3730.10:FF:000001">
    <property type="entry name" value="Pyrroline-5-carboxylate reductase"/>
    <property type="match status" value="1"/>
</dbReference>
<evidence type="ECO:0008006" key="8">
    <source>
        <dbReference type="Google" id="ProtNLM"/>
    </source>
</evidence>
<dbReference type="SUPFAM" id="SSF48179">
    <property type="entry name" value="6-phosphogluconate dehydrogenase C-terminal domain-like"/>
    <property type="match status" value="1"/>
</dbReference>
<proteinExistence type="inferred from homology"/>
<dbReference type="InterPro" id="IPR008927">
    <property type="entry name" value="6-PGluconate_DH-like_C_sf"/>
</dbReference>
<keyword evidence="7" id="KW-1185">Reference proteome</keyword>
<evidence type="ECO:0000313" key="7">
    <source>
        <dbReference type="Proteomes" id="UP000050424"/>
    </source>
</evidence>
<dbReference type="HAMAP" id="MF_01925">
    <property type="entry name" value="P5C_reductase"/>
    <property type="match status" value="1"/>
</dbReference>
<dbReference type="InterPro" id="IPR028939">
    <property type="entry name" value="P5C_Rdtase_cat_N"/>
</dbReference>
<reference evidence="6 7" key="1">
    <citation type="submission" date="2015-09" db="EMBL/GenBank/DDBJ databases">
        <title>Draft genome of a European isolate of the apple canker pathogen Neonectria ditissima.</title>
        <authorList>
            <person name="Gomez-Cortecero A."/>
            <person name="Harrison R.J."/>
            <person name="Armitage A.D."/>
        </authorList>
    </citation>
    <scope>NUCLEOTIDE SEQUENCE [LARGE SCALE GENOMIC DNA]</scope>
    <source>
        <strain evidence="6 7">R09/05</strain>
    </source>
</reference>
<dbReference type="Proteomes" id="UP000050424">
    <property type="component" value="Unassembled WGS sequence"/>
</dbReference>
<dbReference type="GO" id="GO:0004735">
    <property type="term" value="F:pyrroline-5-carboxylate reductase activity"/>
    <property type="evidence" value="ECO:0007669"/>
    <property type="project" value="InterPro"/>
</dbReference>
<evidence type="ECO:0000256" key="2">
    <source>
        <dbReference type="ARBA" id="ARBA00022857"/>
    </source>
</evidence>
<dbReference type="AlphaFoldDB" id="A0A0P7B6E7"/>
<evidence type="ECO:0000259" key="4">
    <source>
        <dbReference type="Pfam" id="PF03807"/>
    </source>
</evidence>
<dbReference type="PANTHER" id="PTHR11645:SF0">
    <property type="entry name" value="PYRROLINE-5-CARBOXYLATE REDUCTASE 3"/>
    <property type="match status" value="1"/>
</dbReference>
<evidence type="ECO:0000259" key="5">
    <source>
        <dbReference type="Pfam" id="PF14748"/>
    </source>
</evidence>
<protein>
    <recommendedName>
        <fullName evidence="8">Pyrroline-5-carboxylate reductase</fullName>
    </recommendedName>
</protein>
<evidence type="ECO:0000313" key="6">
    <source>
        <dbReference type="EMBL" id="KPM42107.1"/>
    </source>
</evidence>
<dbReference type="InterPro" id="IPR036291">
    <property type="entry name" value="NAD(P)-bd_dom_sf"/>
</dbReference>
<feature type="domain" description="Pyrroline-5-carboxylate reductase dimerisation" evidence="5">
    <location>
        <begin position="244"/>
        <end position="343"/>
    </location>
</feature>
<dbReference type="EMBL" id="LKCW01000054">
    <property type="protein sequence ID" value="KPM42107.1"/>
    <property type="molecule type" value="Genomic_DNA"/>
</dbReference>
<dbReference type="OrthoDB" id="10263291at2759"/>
<dbReference type="SUPFAM" id="SSF51735">
    <property type="entry name" value="NAD(P)-binding Rossmann-fold domains"/>
    <property type="match status" value="1"/>
</dbReference>
<name>A0A0P7B6E7_9HYPO</name>
<gene>
    <name evidence="6" type="ORF">AK830_g4482</name>
</gene>
<dbReference type="Gene3D" id="1.10.3730.10">
    <property type="entry name" value="ProC C-terminal domain-like"/>
    <property type="match status" value="1"/>
</dbReference>
<dbReference type="GO" id="GO:0055129">
    <property type="term" value="P:L-proline biosynthetic process"/>
    <property type="evidence" value="ECO:0007669"/>
    <property type="project" value="TreeGrafter"/>
</dbReference>
<dbReference type="Gene3D" id="3.40.50.720">
    <property type="entry name" value="NAD(P)-binding Rossmann-like Domain"/>
    <property type="match status" value="1"/>
</dbReference>
<feature type="domain" description="Pyrroline-5-carboxylate reductase catalytic N-terminal" evidence="4">
    <location>
        <begin position="46"/>
        <end position="155"/>
    </location>
</feature>
<keyword evidence="3" id="KW-0560">Oxidoreductase</keyword>
<dbReference type="STRING" id="78410.A0A0P7B6E7"/>
<organism evidence="6 7">
    <name type="scientific">Neonectria ditissima</name>
    <dbReference type="NCBI Taxonomy" id="78410"/>
    <lineage>
        <taxon>Eukaryota</taxon>
        <taxon>Fungi</taxon>
        <taxon>Dikarya</taxon>
        <taxon>Ascomycota</taxon>
        <taxon>Pezizomycotina</taxon>
        <taxon>Sordariomycetes</taxon>
        <taxon>Hypocreomycetidae</taxon>
        <taxon>Hypocreales</taxon>
        <taxon>Nectriaceae</taxon>
        <taxon>Neonectria</taxon>
    </lineage>
</organism>
<keyword evidence="2" id="KW-0521">NADP</keyword>
<evidence type="ECO:0000256" key="3">
    <source>
        <dbReference type="ARBA" id="ARBA00023002"/>
    </source>
</evidence>
<dbReference type="Pfam" id="PF14748">
    <property type="entry name" value="P5CR_dimer"/>
    <property type="match status" value="1"/>
</dbReference>
<dbReference type="Pfam" id="PF03807">
    <property type="entry name" value="F420_oxidored"/>
    <property type="match status" value="1"/>
</dbReference>
<dbReference type="InterPro" id="IPR029036">
    <property type="entry name" value="P5CR_dimer"/>
</dbReference>
<comment type="similarity">
    <text evidence="1">Belongs to the pyrroline-5-carboxylate reductase family.</text>
</comment>